<keyword evidence="2" id="KW-0812">Transmembrane</keyword>
<evidence type="ECO:0000313" key="3">
    <source>
        <dbReference type="EMBL" id="CAL8146613.1"/>
    </source>
</evidence>
<accession>A0ABP1S7X6</accession>
<keyword evidence="2" id="KW-0472">Membrane</keyword>
<comment type="caution">
    <text evidence="3">The sequence shown here is derived from an EMBL/GenBank/DDBJ whole genome shotgun (WGS) entry which is preliminary data.</text>
</comment>
<keyword evidence="4" id="KW-1185">Reference proteome</keyword>
<feature type="region of interest" description="Disordered" evidence="1">
    <location>
        <begin position="124"/>
        <end position="156"/>
    </location>
</feature>
<proteinExistence type="predicted"/>
<evidence type="ECO:0000256" key="1">
    <source>
        <dbReference type="SAM" id="MobiDB-lite"/>
    </source>
</evidence>
<feature type="transmembrane region" description="Helical" evidence="2">
    <location>
        <begin position="12"/>
        <end position="35"/>
    </location>
</feature>
<sequence length="156" mass="17914">MVSCSECRRQPIANAIIVVSVVLILILFVIFIDIITVNHGFCVNKYRRYSFRQCNLHSNQQSPFSGWTLVIIILIWFAIFMLIFIIYYAVRRIRKSIEDQTRHEWELERPVVAISSHNIRALNPSASPHDTSAYPTTQGTVSASERDDVCTTRSPV</sequence>
<feature type="compositionally biased region" description="Polar residues" evidence="1">
    <location>
        <begin position="124"/>
        <end position="143"/>
    </location>
</feature>
<dbReference type="EMBL" id="CAXLJM020000164">
    <property type="protein sequence ID" value="CAL8146613.1"/>
    <property type="molecule type" value="Genomic_DNA"/>
</dbReference>
<reference evidence="3 4" key="1">
    <citation type="submission" date="2024-08" db="EMBL/GenBank/DDBJ databases">
        <authorList>
            <person name="Cucini C."/>
            <person name="Frati F."/>
        </authorList>
    </citation>
    <scope>NUCLEOTIDE SEQUENCE [LARGE SCALE GENOMIC DNA]</scope>
</reference>
<protein>
    <submittedName>
        <fullName evidence="3">Uncharacterized protein</fullName>
    </submittedName>
</protein>
<gene>
    <name evidence="3" type="ORF">ODALV1_LOCUS30872</name>
</gene>
<evidence type="ECO:0000256" key="2">
    <source>
        <dbReference type="SAM" id="Phobius"/>
    </source>
</evidence>
<dbReference type="Proteomes" id="UP001642540">
    <property type="component" value="Unassembled WGS sequence"/>
</dbReference>
<keyword evidence="2" id="KW-1133">Transmembrane helix</keyword>
<evidence type="ECO:0000313" key="4">
    <source>
        <dbReference type="Proteomes" id="UP001642540"/>
    </source>
</evidence>
<name>A0ABP1S7X6_9HEXA</name>
<feature type="transmembrane region" description="Helical" evidence="2">
    <location>
        <begin position="66"/>
        <end position="90"/>
    </location>
</feature>
<organism evidence="3 4">
    <name type="scientific">Orchesella dallaii</name>
    <dbReference type="NCBI Taxonomy" id="48710"/>
    <lineage>
        <taxon>Eukaryota</taxon>
        <taxon>Metazoa</taxon>
        <taxon>Ecdysozoa</taxon>
        <taxon>Arthropoda</taxon>
        <taxon>Hexapoda</taxon>
        <taxon>Collembola</taxon>
        <taxon>Entomobryomorpha</taxon>
        <taxon>Entomobryoidea</taxon>
        <taxon>Orchesellidae</taxon>
        <taxon>Orchesellinae</taxon>
        <taxon>Orchesella</taxon>
    </lineage>
</organism>